<evidence type="ECO:0000313" key="5">
    <source>
        <dbReference type="Proteomes" id="UP001143474"/>
    </source>
</evidence>
<dbReference type="PANTHER" id="PTHR21343">
    <property type="entry name" value="DETHIOBIOTIN SYNTHETASE"/>
    <property type="match status" value="1"/>
</dbReference>
<feature type="domain" description="CobB/CobQ-like glutamine amidotransferase" evidence="3">
    <location>
        <begin position="9"/>
        <end position="200"/>
    </location>
</feature>
<dbReference type="GO" id="GO:0140282">
    <property type="term" value="F:carbon-nitrogen ligase activity on lipid II"/>
    <property type="evidence" value="ECO:0007669"/>
    <property type="project" value="UniProtKB-UniRule"/>
</dbReference>
<dbReference type="GO" id="GO:0009236">
    <property type="term" value="P:cobalamin biosynthetic process"/>
    <property type="evidence" value="ECO:0007669"/>
    <property type="project" value="InterPro"/>
</dbReference>
<dbReference type="EC" id="6.3.5.13" evidence="2"/>
<keyword evidence="1 2" id="KW-0315">Glutamine amidotransferase</keyword>
<evidence type="ECO:0000313" key="4">
    <source>
        <dbReference type="EMBL" id="GLK10398.1"/>
    </source>
</evidence>
<comment type="similarity">
    <text evidence="2">Belongs to the CobB/CobQ family. GatD subfamily.</text>
</comment>
<comment type="pathway">
    <text evidence="2">Cell wall biogenesis; peptidoglycan biosynthesis.</text>
</comment>
<comment type="caution">
    <text evidence="4">The sequence shown here is derived from an EMBL/GenBank/DDBJ whole genome shotgun (WGS) entry which is preliminary data.</text>
</comment>
<dbReference type="CDD" id="cd01750">
    <property type="entry name" value="GATase1_CobQ"/>
    <property type="match status" value="1"/>
</dbReference>
<dbReference type="GO" id="GO:0009252">
    <property type="term" value="P:peptidoglycan biosynthetic process"/>
    <property type="evidence" value="ECO:0007669"/>
    <property type="project" value="UniProtKB-UniRule"/>
</dbReference>
<reference evidence="4" key="2">
    <citation type="submission" date="2023-01" db="EMBL/GenBank/DDBJ databases">
        <authorList>
            <person name="Sun Q."/>
            <person name="Evtushenko L."/>
        </authorList>
    </citation>
    <scope>NUCLEOTIDE SEQUENCE</scope>
    <source>
        <strain evidence="4">VKM Ac-2007</strain>
    </source>
</reference>
<feature type="active site" evidence="2">
    <location>
        <position position="193"/>
    </location>
</feature>
<keyword evidence="2" id="KW-0133">Cell shape</keyword>
<dbReference type="PANTHER" id="PTHR21343:SF9">
    <property type="entry name" value="LIPID II ISOGLUTAMINYL SYNTHASE (GLUTAMINE-HYDROLYZING) SUBUNIT GATD"/>
    <property type="match status" value="1"/>
</dbReference>
<dbReference type="EMBL" id="BSEV01000008">
    <property type="protein sequence ID" value="GLK10398.1"/>
    <property type="molecule type" value="Genomic_DNA"/>
</dbReference>
<comment type="catalytic activity">
    <reaction evidence="2">
        <text>beta-D-GlcNAc-(1-&gt;4)-Mur2Ac(oyl-L-Ala-gamma-D-Glu-L-Lys-D-Ala-D-Ala)-di-trans,octa-cis-undecaprenyl diphosphate + L-glutamine + ATP + H2O = beta-D-GlcNAc-(1-&gt;4)-Mur2Ac(oyl-L-Ala-D-isoglutaminyl-L-Lys-D-Ala-D-Ala)-di-trans,octa-cis-undecaprenyl diphosphate + L-glutamate + ADP + phosphate + H(+)</text>
        <dbReference type="Rhea" id="RHEA:57928"/>
        <dbReference type="ChEBI" id="CHEBI:15377"/>
        <dbReference type="ChEBI" id="CHEBI:15378"/>
        <dbReference type="ChEBI" id="CHEBI:29985"/>
        <dbReference type="ChEBI" id="CHEBI:30616"/>
        <dbReference type="ChEBI" id="CHEBI:43474"/>
        <dbReference type="ChEBI" id="CHEBI:58359"/>
        <dbReference type="ChEBI" id="CHEBI:60033"/>
        <dbReference type="ChEBI" id="CHEBI:62233"/>
        <dbReference type="ChEBI" id="CHEBI:456216"/>
        <dbReference type="EC" id="6.3.5.13"/>
    </reaction>
</comment>
<feature type="active site" description="Nucleophile" evidence="2">
    <location>
        <position position="95"/>
    </location>
</feature>
<dbReference type="GO" id="GO:0008360">
    <property type="term" value="P:regulation of cell shape"/>
    <property type="evidence" value="ECO:0007669"/>
    <property type="project" value="UniProtKB-KW"/>
</dbReference>
<dbReference type="GO" id="GO:0004359">
    <property type="term" value="F:glutaminase activity"/>
    <property type="evidence" value="ECO:0007669"/>
    <property type="project" value="UniProtKB-UniRule"/>
</dbReference>
<keyword evidence="5" id="KW-1185">Reference proteome</keyword>
<sequence length="238" mass="24996">MQSDSVLRLVWIYPDLLSTYGDQGNVLVLEQRAQRRGIPVETVHVRSADPVPEGGDIYLIGGGEDRPQILAAERLRRDGGLNRAIARGAALLAVCAGYQIMGTTFGGEEGQPVDGIGLIDIASGRGQGRAVGELAGEADPVLGIPTLTGFENHMGVTRLGSGVRPLARTAVGIGNGDGTEGCHAGKIVGTYLHGPALARNPGLADLLLTWAVGAQLPPIDDSWFERLRQERLAAVLPQ</sequence>
<dbReference type="HAMAP" id="MF_02213">
    <property type="entry name" value="Lipid_II_synth_GatD"/>
    <property type="match status" value="1"/>
</dbReference>
<accession>A0A9W6I2B7</accession>
<keyword evidence="2" id="KW-0573">Peptidoglycan synthesis</keyword>
<dbReference type="PROSITE" id="PS51274">
    <property type="entry name" value="GATASE_COBBQ"/>
    <property type="match status" value="1"/>
</dbReference>
<dbReference type="Proteomes" id="UP001143474">
    <property type="component" value="Unassembled WGS sequence"/>
</dbReference>
<evidence type="ECO:0000256" key="1">
    <source>
        <dbReference type="ARBA" id="ARBA00022962"/>
    </source>
</evidence>
<dbReference type="SUPFAM" id="SSF52317">
    <property type="entry name" value="Class I glutamine amidotransferase-like"/>
    <property type="match status" value="1"/>
</dbReference>
<dbReference type="GO" id="GO:0071555">
    <property type="term" value="P:cell wall organization"/>
    <property type="evidence" value="ECO:0007669"/>
    <property type="project" value="UniProtKB-KW"/>
</dbReference>
<gene>
    <name evidence="2" type="primary">gatD</name>
    <name evidence="4" type="ORF">GCM10017600_38040</name>
</gene>
<feature type="binding site" evidence="2">
    <location>
        <position position="129"/>
    </location>
    <ligand>
        <name>substrate</name>
    </ligand>
</feature>
<dbReference type="InterPro" id="IPR043702">
    <property type="entry name" value="Lipid_II_synth_GatD"/>
</dbReference>
<keyword evidence="2" id="KW-0378">Hydrolase</keyword>
<comment type="function">
    <text evidence="2">The lipid II isoglutaminyl synthase complex catalyzes the formation of alpha-D-isoglutamine in the cell wall lipid II stem peptide. The GatD subunit catalyzes the hydrolysis of glutamine to glutamate and ammonia. The resulting ammonia molecule is channeled to the active site of MurT.</text>
</comment>
<keyword evidence="2" id="KW-0961">Cell wall biogenesis/degradation</keyword>
<dbReference type="Gene3D" id="3.40.50.880">
    <property type="match status" value="1"/>
</dbReference>
<protein>
    <recommendedName>
        <fullName evidence="2">Lipid II isoglutaminyl synthase (glutamine-hydrolyzing) subunit GatD</fullName>
        <ecNumber evidence="2">6.3.5.13</ecNumber>
    </recommendedName>
    <alternativeName>
        <fullName evidence="2">Lipid II isoglutaminyl synthase glutaminase subunit</fullName>
        <ecNumber evidence="2">3.5.1.2</ecNumber>
    </alternativeName>
</protein>
<comment type="subunit">
    <text evidence="2">Forms a heterodimer with MurT.</text>
</comment>
<dbReference type="InterPro" id="IPR033949">
    <property type="entry name" value="CobQ_GATase1"/>
</dbReference>
<dbReference type="InterPro" id="IPR011698">
    <property type="entry name" value="GATase_3"/>
</dbReference>
<dbReference type="RefSeq" id="WP_271218829.1">
    <property type="nucleotide sequence ID" value="NZ_BAAAVD010000083.1"/>
</dbReference>
<comment type="catalytic activity">
    <reaction evidence="2">
        <text>L-glutamine + H2O = L-glutamate + NH4(+)</text>
        <dbReference type="Rhea" id="RHEA:15889"/>
        <dbReference type="ChEBI" id="CHEBI:15377"/>
        <dbReference type="ChEBI" id="CHEBI:28938"/>
        <dbReference type="ChEBI" id="CHEBI:29985"/>
        <dbReference type="ChEBI" id="CHEBI:58359"/>
        <dbReference type="EC" id="3.5.1.2"/>
    </reaction>
</comment>
<reference evidence="4" key="1">
    <citation type="journal article" date="2014" name="Int. J. Syst. Evol. Microbiol.">
        <title>Complete genome sequence of Corynebacterium casei LMG S-19264T (=DSM 44701T), isolated from a smear-ripened cheese.</title>
        <authorList>
            <consortium name="US DOE Joint Genome Institute (JGI-PGF)"/>
            <person name="Walter F."/>
            <person name="Albersmeier A."/>
            <person name="Kalinowski J."/>
            <person name="Ruckert C."/>
        </authorList>
    </citation>
    <scope>NUCLEOTIDE SEQUENCE</scope>
    <source>
        <strain evidence="4">VKM Ac-2007</strain>
    </source>
</reference>
<dbReference type="Pfam" id="PF07685">
    <property type="entry name" value="GATase_3"/>
    <property type="match status" value="1"/>
</dbReference>
<proteinExistence type="inferred from homology"/>
<keyword evidence="2" id="KW-0436">Ligase</keyword>
<name>A0A9W6I2B7_9ACTN</name>
<dbReference type="EC" id="3.5.1.2" evidence="2"/>
<dbReference type="InterPro" id="IPR029062">
    <property type="entry name" value="Class_I_gatase-like"/>
</dbReference>
<evidence type="ECO:0000256" key="2">
    <source>
        <dbReference type="HAMAP-Rule" id="MF_02213"/>
    </source>
</evidence>
<dbReference type="AlphaFoldDB" id="A0A9W6I2B7"/>
<evidence type="ECO:0000259" key="3">
    <source>
        <dbReference type="Pfam" id="PF07685"/>
    </source>
</evidence>
<organism evidence="4 5">
    <name type="scientific">Streptosporangium carneum</name>
    <dbReference type="NCBI Taxonomy" id="47481"/>
    <lineage>
        <taxon>Bacteria</taxon>
        <taxon>Bacillati</taxon>
        <taxon>Actinomycetota</taxon>
        <taxon>Actinomycetes</taxon>
        <taxon>Streptosporangiales</taxon>
        <taxon>Streptosporangiaceae</taxon>
        <taxon>Streptosporangium</taxon>
    </lineage>
</organism>